<proteinExistence type="predicted"/>
<protein>
    <recommendedName>
        <fullName evidence="3">Lipoprotein</fullName>
    </recommendedName>
</protein>
<dbReference type="RefSeq" id="WP_034710602.1">
    <property type="nucleotide sequence ID" value="NZ_JPRH01000003.1"/>
</dbReference>
<accession>A0A086A865</accession>
<comment type="caution">
    <text evidence="1">The sequence shown here is derived from an EMBL/GenBank/DDBJ whole genome shotgun (WGS) entry which is preliminary data.</text>
</comment>
<dbReference type="OrthoDB" id="1242812at2"/>
<sequence length="246" mass="27555">MKKIITLFVVCFLTAYSCHKNETNGSHPKTDTITNTTTPQTPPIQEAAEQISGFPATGKKASDFVSGSYEIQYEAEGDLNQDGLPDLALVVRKKADTLAGRTILVILKNPDTTYKLDKVSTKAFPDEYNGDGYKMHDPEDISIEKGELHINLYDIGPNGNLFCTFKYLNNTLVLTYIETYNMGAGSHQALYYEPMKGKFVQEVTHTMEEDAPTTSKTFYLKKENYRFESASPDNIIRKVYGSVDVE</sequence>
<evidence type="ECO:0000313" key="2">
    <source>
        <dbReference type="Proteomes" id="UP000028705"/>
    </source>
</evidence>
<dbReference type="AlphaFoldDB" id="A0A086A865"/>
<evidence type="ECO:0008006" key="3">
    <source>
        <dbReference type="Google" id="ProtNLM"/>
    </source>
</evidence>
<reference evidence="1 2" key="1">
    <citation type="submission" date="2014-07" db="EMBL/GenBank/DDBJ databases">
        <title>Genome of Chryseobacterium soli DSM 19298.</title>
        <authorList>
            <person name="Stropko S.J."/>
            <person name="Pipes S.E."/>
            <person name="Newman J."/>
        </authorList>
    </citation>
    <scope>NUCLEOTIDE SEQUENCE [LARGE SCALE GENOMIC DNA]</scope>
    <source>
        <strain evidence="1 2">DSM 19298</strain>
    </source>
</reference>
<dbReference type="Proteomes" id="UP000028705">
    <property type="component" value="Unassembled WGS sequence"/>
</dbReference>
<dbReference type="EMBL" id="JPRH01000003">
    <property type="protein sequence ID" value="KFF12879.1"/>
    <property type="molecule type" value="Genomic_DNA"/>
</dbReference>
<dbReference type="eggNOG" id="ENOG5032SA6">
    <property type="taxonomic scope" value="Bacteria"/>
</dbReference>
<evidence type="ECO:0000313" key="1">
    <source>
        <dbReference type="EMBL" id="KFF12879.1"/>
    </source>
</evidence>
<dbReference type="PROSITE" id="PS51257">
    <property type="entry name" value="PROKAR_LIPOPROTEIN"/>
    <property type="match status" value="1"/>
</dbReference>
<organism evidence="1 2">
    <name type="scientific">Chryseobacterium soli</name>
    <dbReference type="NCBI Taxonomy" id="445961"/>
    <lineage>
        <taxon>Bacteria</taxon>
        <taxon>Pseudomonadati</taxon>
        <taxon>Bacteroidota</taxon>
        <taxon>Flavobacteriia</taxon>
        <taxon>Flavobacteriales</taxon>
        <taxon>Weeksellaceae</taxon>
        <taxon>Chryseobacterium group</taxon>
        <taxon>Chryseobacterium</taxon>
    </lineage>
</organism>
<name>A0A086A865_9FLAO</name>
<gene>
    <name evidence="1" type="ORF">IW15_08830</name>
</gene>
<keyword evidence="2" id="KW-1185">Reference proteome</keyword>